<dbReference type="RefSeq" id="WP_264988988.1">
    <property type="nucleotide sequence ID" value="NZ_BRZA01000002.1"/>
</dbReference>
<dbReference type="EMBL" id="BRZA01000002">
    <property type="protein sequence ID" value="GLC89249.1"/>
    <property type="molecule type" value="Genomic_DNA"/>
</dbReference>
<proteinExistence type="predicted"/>
<dbReference type="Gene3D" id="3.40.50.150">
    <property type="entry name" value="Vaccinia Virus protein VP39"/>
    <property type="match status" value="1"/>
</dbReference>
<evidence type="ECO:0000313" key="3">
    <source>
        <dbReference type="Proteomes" id="UP001065593"/>
    </source>
</evidence>
<dbReference type="SUPFAM" id="SSF53335">
    <property type="entry name" value="S-adenosyl-L-methionine-dependent methyltransferases"/>
    <property type="match status" value="1"/>
</dbReference>
<dbReference type="CDD" id="cd02440">
    <property type="entry name" value="AdoMet_MTases"/>
    <property type="match status" value="1"/>
</dbReference>
<dbReference type="InterPro" id="IPR041698">
    <property type="entry name" value="Methyltransf_25"/>
</dbReference>
<protein>
    <recommendedName>
        <fullName evidence="1">Methyltransferase domain-containing protein</fullName>
    </recommendedName>
</protein>
<sequence>MTRKGPLAIDYEALWQEGMKDWHGHMPERMIDDTLEEQFWAQSIARKKIKQTDPYATSIYQEIEKWIQPEHSVIEIGPGWGNYTFPLATKARQLTCVDSSESVLQYLAACMSNQSHISYVHAKWENLAEEELMPHDIVVGVNCFYRMYEIKVALTHMNRLAKKRAIIGMTTGPIQPHYEVLYEQYGYAIKFPRRDYIEFLNLLYEMDIYAECKIIPLERVYEYETYDQLVTVQSKKILQADFERSHVEQALAPFIEERDGRYYYRHDFHAALVSWEPKL</sequence>
<keyword evidence="3" id="KW-1185">Reference proteome</keyword>
<comment type="caution">
    <text evidence="2">The sequence shown here is derived from an EMBL/GenBank/DDBJ whole genome shotgun (WGS) entry which is preliminary data.</text>
</comment>
<evidence type="ECO:0000313" key="2">
    <source>
        <dbReference type="EMBL" id="GLC89249.1"/>
    </source>
</evidence>
<dbReference type="InterPro" id="IPR029063">
    <property type="entry name" value="SAM-dependent_MTases_sf"/>
</dbReference>
<gene>
    <name evidence="2" type="ORF">LYSBPC_23760</name>
</gene>
<organism evidence="2 3">
    <name type="scientific">Lysinibacillus piscis</name>
    <dbReference type="NCBI Taxonomy" id="2518931"/>
    <lineage>
        <taxon>Bacteria</taxon>
        <taxon>Bacillati</taxon>
        <taxon>Bacillota</taxon>
        <taxon>Bacilli</taxon>
        <taxon>Bacillales</taxon>
        <taxon>Bacillaceae</taxon>
        <taxon>Lysinibacillus</taxon>
    </lineage>
</organism>
<dbReference type="Pfam" id="PF13649">
    <property type="entry name" value="Methyltransf_25"/>
    <property type="match status" value="1"/>
</dbReference>
<evidence type="ECO:0000259" key="1">
    <source>
        <dbReference type="Pfam" id="PF13649"/>
    </source>
</evidence>
<feature type="domain" description="Methyltransferase" evidence="1">
    <location>
        <begin position="73"/>
        <end position="162"/>
    </location>
</feature>
<name>A0ABQ5NLS9_9BACI</name>
<accession>A0ABQ5NLS9</accession>
<reference evidence="2" key="1">
    <citation type="submission" date="2022-08" db="EMBL/GenBank/DDBJ databases">
        <title>Draft genome sequence of Lysinibacillus sp. strain KH24.</title>
        <authorList>
            <person name="Kanbe H."/>
            <person name="Itoh H."/>
        </authorList>
    </citation>
    <scope>NUCLEOTIDE SEQUENCE</scope>
    <source>
        <strain evidence="2">KH24</strain>
    </source>
</reference>
<dbReference type="Proteomes" id="UP001065593">
    <property type="component" value="Unassembled WGS sequence"/>
</dbReference>